<dbReference type="InterPro" id="IPR023214">
    <property type="entry name" value="HAD_sf"/>
</dbReference>
<comment type="caution">
    <text evidence="1">The sequence shown here is derived from an EMBL/GenBank/DDBJ whole genome shotgun (WGS) entry which is preliminary data.</text>
</comment>
<dbReference type="RefSeq" id="WP_164508431.1">
    <property type="nucleotide sequence ID" value="NZ_JBHTON010000035.1"/>
</dbReference>
<dbReference type="NCBIfam" id="TIGR00099">
    <property type="entry name" value="Cof-subfamily"/>
    <property type="match status" value="1"/>
</dbReference>
<dbReference type="EC" id="3.1.3.-" evidence="1"/>
<keyword evidence="2" id="KW-1185">Reference proteome</keyword>
<protein>
    <submittedName>
        <fullName evidence="1">HAD family hydrolase</fullName>
        <ecNumber evidence="1">3.-.-.-</ecNumber>
        <ecNumber evidence="1">3.1.3.-</ecNumber>
    </submittedName>
</protein>
<evidence type="ECO:0000313" key="2">
    <source>
        <dbReference type="Proteomes" id="UP001597252"/>
    </source>
</evidence>
<dbReference type="InterPro" id="IPR000150">
    <property type="entry name" value="Cof"/>
</dbReference>
<dbReference type="GO" id="GO:0016787">
    <property type="term" value="F:hydrolase activity"/>
    <property type="evidence" value="ECO:0007669"/>
    <property type="project" value="UniProtKB-KW"/>
</dbReference>
<sequence length="270" mass="29406">MTAIKLIASDLDHTLLTDAGELPPNFYALIQRVHAAGIHFVAASGRALYTLQPMFAQVQEQMSLIAENGAFVIHDGQEVATQYLAPADVIDLVHYTQAKGSGFPILCAKDRAYIDATAADQESFLSQFFMQYEFVDDLTTLDVPIAKYTVFFPNKETYTAFDPDYQRPLGDRFHVTIGGDYFLDIMHQAVNKGAAIKTLGAKLGVAPAEMVAFGDNLNDTEMLQVVGHSYIVAAATPKLTPYATARIGSNADYAVAKMITNILDNGGKIQ</sequence>
<accession>A0ABW4E9H3</accession>
<dbReference type="InterPro" id="IPR036412">
    <property type="entry name" value="HAD-like_sf"/>
</dbReference>
<dbReference type="Proteomes" id="UP001597252">
    <property type="component" value="Unassembled WGS sequence"/>
</dbReference>
<dbReference type="SFLD" id="SFLDG01140">
    <property type="entry name" value="C2.B:_Phosphomannomutase_and_P"/>
    <property type="match status" value="1"/>
</dbReference>
<organism evidence="1 2">
    <name type="scientific">Lacticaseibacillus baoqingensis</name>
    <dbReference type="NCBI Taxonomy" id="2486013"/>
    <lineage>
        <taxon>Bacteria</taxon>
        <taxon>Bacillati</taxon>
        <taxon>Bacillota</taxon>
        <taxon>Bacilli</taxon>
        <taxon>Lactobacillales</taxon>
        <taxon>Lactobacillaceae</taxon>
        <taxon>Lacticaseibacillus</taxon>
    </lineage>
</organism>
<reference evidence="2" key="1">
    <citation type="journal article" date="2019" name="Int. J. Syst. Evol. Microbiol.">
        <title>The Global Catalogue of Microorganisms (GCM) 10K type strain sequencing project: providing services to taxonomists for standard genome sequencing and annotation.</title>
        <authorList>
            <consortium name="The Broad Institute Genomics Platform"/>
            <consortium name="The Broad Institute Genome Sequencing Center for Infectious Disease"/>
            <person name="Wu L."/>
            <person name="Ma J."/>
        </authorList>
    </citation>
    <scope>NUCLEOTIDE SEQUENCE [LARGE SCALE GENOMIC DNA]</scope>
    <source>
        <strain evidence="2">CCM 8903</strain>
    </source>
</reference>
<dbReference type="SFLD" id="SFLDS00003">
    <property type="entry name" value="Haloacid_Dehalogenase"/>
    <property type="match status" value="1"/>
</dbReference>
<keyword evidence="1" id="KW-0378">Hydrolase</keyword>
<dbReference type="Pfam" id="PF08282">
    <property type="entry name" value="Hydrolase_3"/>
    <property type="match status" value="1"/>
</dbReference>
<dbReference type="PANTHER" id="PTHR10000">
    <property type="entry name" value="PHOSPHOSERINE PHOSPHATASE"/>
    <property type="match status" value="1"/>
</dbReference>
<dbReference type="Gene3D" id="3.30.1240.10">
    <property type="match status" value="1"/>
</dbReference>
<dbReference type="InterPro" id="IPR006379">
    <property type="entry name" value="HAD-SF_hydro_IIB"/>
</dbReference>
<dbReference type="Gene3D" id="3.40.50.1000">
    <property type="entry name" value="HAD superfamily/HAD-like"/>
    <property type="match status" value="1"/>
</dbReference>
<dbReference type="SUPFAM" id="SSF56784">
    <property type="entry name" value="HAD-like"/>
    <property type="match status" value="1"/>
</dbReference>
<dbReference type="EMBL" id="JBHTON010000035">
    <property type="protein sequence ID" value="MFD1485648.1"/>
    <property type="molecule type" value="Genomic_DNA"/>
</dbReference>
<dbReference type="EC" id="3.-.-.-" evidence="1"/>
<name>A0ABW4E9H3_9LACO</name>
<proteinExistence type="predicted"/>
<dbReference type="NCBIfam" id="TIGR01484">
    <property type="entry name" value="HAD-SF-IIB"/>
    <property type="match status" value="1"/>
</dbReference>
<dbReference type="PANTHER" id="PTHR10000:SF53">
    <property type="entry name" value="5-AMINO-6-(5-PHOSPHO-D-RIBITYLAMINO)URACIL PHOSPHATASE YBJI-RELATED"/>
    <property type="match status" value="1"/>
</dbReference>
<gene>
    <name evidence="1" type="ORF">ACFQ5J_10440</name>
</gene>
<evidence type="ECO:0000313" key="1">
    <source>
        <dbReference type="EMBL" id="MFD1485648.1"/>
    </source>
</evidence>